<protein>
    <submittedName>
        <fullName evidence="1">Uncharacterized protein</fullName>
    </submittedName>
</protein>
<name>A0A0B7AUI2_9EUPU</name>
<gene>
    <name evidence="1" type="primary">ORF137566</name>
</gene>
<dbReference type="AlphaFoldDB" id="A0A0B7AUI2"/>
<organism evidence="1">
    <name type="scientific">Arion vulgaris</name>
    <dbReference type="NCBI Taxonomy" id="1028688"/>
    <lineage>
        <taxon>Eukaryota</taxon>
        <taxon>Metazoa</taxon>
        <taxon>Spiralia</taxon>
        <taxon>Lophotrochozoa</taxon>
        <taxon>Mollusca</taxon>
        <taxon>Gastropoda</taxon>
        <taxon>Heterobranchia</taxon>
        <taxon>Euthyneura</taxon>
        <taxon>Panpulmonata</taxon>
        <taxon>Eupulmonata</taxon>
        <taxon>Stylommatophora</taxon>
        <taxon>Helicina</taxon>
        <taxon>Arionoidea</taxon>
        <taxon>Arionidae</taxon>
        <taxon>Arion</taxon>
    </lineage>
</organism>
<evidence type="ECO:0000313" key="1">
    <source>
        <dbReference type="EMBL" id="CEK83540.1"/>
    </source>
</evidence>
<dbReference type="EMBL" id="HACG01036675">
    <property type="protein sequence ID" value="CEK83540.1"/>
    <property type="molecule type" value="Transcribed_RNA"/>
</dbReference>
<accession>A0A0B7AUI2</accession>
<reference evidence="1" key="1">
    <citation type="submission" date="2014-12" db="EMBL/GenBank/DDBJ databases">
        <title>Insight into the proteome of Arion vulgaris.</title>
        <authorList>
            <person name="Aradska J."/>
            <person name="Bulat T."/>
            <person name="Smidak R."/>
            <person name="Sarate P."/>
            <person name="Gangsoo J."/>
            <person name="Sialana F."/>
            <person name="Bilban M."/>
            <person name="Lubec G."/>
        </authorList>
    </citation>
    <scope>NUCLEOTIDE SEQUENCE</scope>
    <source>
        <tissue evidence="1">Skin</tissue>
    </source>
</reference>
<sequence>MSFTHDPVINIKHQHLLPVDIIAILASYLDYRLANIDSEVSNRISKASPVFGRIQGVEGGKFRHKAESLPDHSAYLTVVRQ</sequence>
<proteinExistence type="predicted"/>